<name>A0A183TA43_SCHSO</name>
<keyword evidence="3" id="KW-1185">Reference proteome</keyword>
<dbReference type="Proteomes" id="UP000275846">
    <property type="component" value="Unassembled WGS sequence"/>
</dbReference>
<accession>A0A183TA43</accession>
<dbReference type="AlphaFoldDB" id="A0A183TA43"/>
<reference evidence="2 3" key="2">
    <citation type="submission" date="2018-11" db="EMBL/GenBank/DDBJ databases">
        <authorList>
            <consortium name="Pathogen Informatics"/>
        </authorList>
    </citation>
    <scope>NUCLEOTIDE SEQUENCE [LARGE SCALE GENOMIC DNA]</scope>
    <source>
        <strain evidence="2 3">NST_G2</strain>
    </source>
</reference>
<sequence>MFYAESTSLGLGSSPLPPVPPARDSQGDLADLPFEIPKMQAQPLVEIYKYIGQAIPGVFRTTSGRMFSKQSTVKSTPVVVTSVENADEISRGIH</sequence>
<evidence type="ECO:0000313" key="3">
    <source>
        <dbReference type="Proteomes" id="UP000275846"/>
    </source>
</evidence>
<evidence type="ECO:0000313" key="2">
    <source>
        <dbReference type="EMBL" id="VDL99726.1"/>
    </source>
</evidence>
<protein>
    <submittedName>
        <fullName evidence="4">Copine domain-containing protein</fullName>
    </submittedName>
</protein>
<dbReference type="WBParaSite" id="SSLN_0001384401-mRNA-1">
    <property type="protein sequence ID" value="SSLN_0001384401-mRNA-1"/>
    <property type="gene ID" value="SSLN_0001384401"/>
</dbReference>
<feature type="region of interest" description="Disordered" evidence="1">
    <location>
        <begin position="1"/>
        <end position="29"/>
    </location>
</feature>
<proteinExistence type="predicted"/>
<evidence type="ECO:0000313" key="4">
    <source>
        <dbReference type="WBParaSite" id="SSLN_0001384401-mRNA-1"/>
    </source>
</evidence>
<gene>
    <name evidence="2" type="ORF">SSLN_LOCUS13341</name>
</gene>
<evidence type="ECO:0000256" key="1">
    <source>
        <dbReference type="SAM" id="MobiDB-lite"/>
    </source>
</evidence>
<reference evidence="4" key="1">
    <citation type="submission" date="2016-06" db="UniProtKB">
        <authorList>
            <consortium name="WormBaseParasite"/>
        </authorList>
    </citation>
    <scope>IDENTIFICATION</scope>
</reference>
<dbReference type="EMBL" id="UYSU01038006">
    <property type="protein sequence ID" value="VDL99726.1"/>
    <property type="molecule type" value="Genomic_DNA"/>
</dbReference>
<organism evidence="4">
    <name type="scientific">Schistocephalus solidus</name>
    <name type="common">Tapeworm</name>
    <dbReference type="NCBI Taxonomy" id="70667"/>
    <lineage>
        <taxon>Eukaryota</taxon>
        <taxon>Metazoa</taxon>
        <taxon>Spiralia</taxon>
        <taxon>Lophotrochozoa</taxon>
        <taxon>Platyhelminthes</taxon>
        <taxon>Cestoda</taxon>
        <taxon>Eucestoda</taxon>
        <taxon>Diphyllobothriidea</taxon>
        <taxon>Diphyllobothriidae</taxon>
        <taxon>Schistocephalus</taxon>
    </lineage>
</organism>